<proteinExistence type="predicted"/>
<evidence type="ECO:0000313" key="12">
    <source>
        <dbReference type="EMBL" id="ARI79109.1"/>
    </source>
</evidence>
<feature type="transmembrane region" description="Helical" evidence="10">
    <location>
        <begin position="298"/>
        <end position="324"/>
    </location>
</feature>
<accession>A0A1W6A0R7</accession>
<evidence type="ECO:0000256" key="3">
    <source>
        <dbReference type="ARBA" id="ARBA00022475"/>
    </source>
</evidence>
<dbReference type="Pfam" id="PF00999">
    <property type="entry name" value="Na_H_Exchanger"/>
    <property type="match status" value="1"/>
</dbReference>
<dbReference type="InterPro" id="IPR006153">
    <property type="entry name" value="Cation/H_exchanger_TM"/>
</dbReference>
<evidence type="ECO:0000256" key="5">
    <source>
        <dbReference type="ARBA" id="ARBA00022989"/>
    </source>
</evidence>
<evidence type="ECO:0000256" key="8">
    <source>
        <dbReference type="ARBA" id="ARBA00023136"/>
    </source>
</evidence>
<feature type="transmembrane region" description="Helical" evidence="10">
    <location>
        <begin position="267"/>
        <end position="286"/>
    </location>
</feature>
<sequence>MTISQVILLLFIGFTVFTLDKKQKNIPVPTVLFLLGIGLSFIPYFQTIEVTKEVLYDIFLPALLFVSAYRFSPDALRAHAGIIAALSTVGLVLTAVLLGFFAFVVLGSVLSLTLIGALLIASILTPTDPVSVVSILKSASDDEKVADVVDGESMINDGTSVVLFTVLLGVYTQEHSFEFLPFIGEFLYVSLGGALLGILFGWGVSKAVHVTHHKEFQVMLSIVLAYGIFHIAEHLGVSGVLSTVAAGIMLSWEFNHTNKEDHYRESLAGFWDVVEPTLLSILFLIMGIEMTDHLSVGLWGWIVLLFVASLIIRFIVISGMVQFFPFWRNALGWKSATLVTWSGIRGTMSVVLLLSLEAETSGSADTLLALCFGVVFLSLVIQSLGIYPLSQRLKS</sequence>
<dbReference type="Gene3D" id="1.20.1530.20">
    <property type="match status" value="1"/>
</dbReference>
<keyword evidence="13" id="KW-1185">Reference proteome</keyword>
<keyword evidence="4 10" id="KW-0812">Transmembrane</keyword>
<dbReference type="GO" id="GO:0005886">
    <property type="term" value="C:plasma membrane"/>
    <property type="evidence" value="ECO:0007669"/>
    <property type="project" value="UniProtKB-SubCell"/>
</dbReference>
<evidence type="ECO:0000256" key="6">
    <source>
        <dbReference type="ARBA" id="ARBA00023053"/>
    </source>
</evidence>
<dbReference type="GO" id="GO:0015385">
    <property type="term" value="F:sodium:proton antiporter activity"/>
    <property type="evidence" value="ECO:0007669"/>
    <property type="project" value="InterPro"/>
</dbReference>
<dbReference type="STRING" id="402384.HM131_04460"/>
<dbReference type="Proteomes" id="UP000192527">
    <property type="component" value="Chromosome"/>
</dbReference>
<evidence type="ECO:0000259" key="11">
    <source>
        <dbReference type="Pfam" id="PF00999"/>
    </source>
</evidence>
<evidence type="ECO:0000313" key="13">
    <source>
        <dbReference type="Proteomes" id="UP000192527"/>
    </source>
</evidence>
<evidence type="ECO:0000256" key="9">
    <source>
        <dbReference type="ARBA" id="ARBA00023201"/>
    </source>
</evidence>
<dbReference type="OrthoDB" id="9809206at2"/>
<feature type="transmembrane region" description="Helical" evidence="10">
    <location>
        <begin position="28"/>
        <end position="45"/>
    </location>
</feature>
<keyword evidence="6" id="KW-0915">Sodium</keyword>
<keyword evidence="9" id="KW-0739">Sodium transport</keyword>
<feature type="transmembrane region" description="Helical" evidence="10">
    <location>
        <begin position="78"/>
        <end position="98"/>
    </location>
</feature>
<protein>
    <submittedName>
        <fullName evidence="12">Sodium:proton antiporter</fullName>
    </submittedName>
</protein>
<dbReference type="InterPro" id="IPR038770">
    <property type="entry name" value="Na+/solute_symporter_sf"/>
</dbReference>
<dbReference type="GO" id="GO:0051453">
    <property type="term" value="P:regulation of intracellular pH"/>
    <property type="evidence" value="ECO:0007669"/>
    <property type="project" value="TreeGrafter"/>
</dbReference>
<dbReference type="AlphaFoldDB" id="A0A1W6A0R7"/>
<dbReference type="GO" id="GO:0098719">
    <property type="term" value="P:sodium ion import across plasma membrane"/>
    <property type="evidence" value="ECO:0007669"/>
    <property type="project" value="TreeGrafter"/>
</dbReference>
<dbReference type="GO" id="GO:0015386">
    <property type="term" value="F:potassium:proton antiporter activity"/>
    <property type="evidence" value="ECO:0007669"/>
    <property type="project" value="TreeGrafter"/>
</dbReference>
<dbReference type="KEGG" id="hmn:HM131_04460"/>
<dbReference type="EMBL" id="CP020772">
    <property type="protein sequence ID" value="ARI79109.1"/>
    <property type="molecule type" value="Genomic_DNA"/>
</dbReference>
<feature type="transmembrane region" description="Helical" evidence="10">
    <location>
        <begin position="103"/>
        <end position="124"/>
    </location>
</feature>
<keyword evidence="2" id="KW-0813">Transport</keyword>
<evidence type="ECO:0000256" key="2">
    <source>
        <dbReference type="ARBA" id="ARBA00022448"/>
    </source>
</evidence>
<gene>
    <name evidence="12" type="ORF">HM131_04460</name>
</gene>
<evidence type="ECO:0000256" key="4">
    <source>
        <dbReference type="ARBA" id="ARBA00022692"/>
    </source>
</evidence>
<comment type="subcellular location">
    <subcellularLocation>
        <location evidence="1">Cell membrane</location>
        <topology evidence="1">Multi-pass membrane protein</topology>
    </subcellularLocation>
</comment>
<feature type="transmembrane region" description="Helical" evidence="10">
    <location>
        <begin position="336"/>
        <end position="355"/>
    </location>
</feature>
<keyword evidence="7" id="KW-0406">Ion transport</keyword>
<dbReference type="PANTHER" id="PTHR10110:SF86">
    <property type="entry name" value="SODIUM_HYDROGEN EXCHANGER 7"/>
    <property type="match status" value="1"/>
</dbReference>
<evidence type="ECO:0000256" key="10">
    <source>
        <dbReference type="SAM" id="Phobius"/>
    </source>
</evidence>
<feature type="transmembrane region" description="Helical" evidence="10">
    <location>
        <begin position="186"/>
        <end position="204"/>
    </location>
</feature>
<organism evidence="12 13">
    <name type="scientific">Halobacillus mangrovi</name>
    <dbReference type="NCBI Taxonomy" id="402384"/>
    <lineage>
        <taxon>Bacteria</taxon>
        <taxon>Bacillati</taxon>
        <taxon>Bacillota</taxon>
        <taxon>Bacilli</taxon>
        <taxon>Bacillales</taxon>
        <taxon>Bacillaceae</taxon>
        <taxon>Halobacillus</taxon>
    </lineage>
</organism>
<feature type="transmembrane region" description="Helical" evidence="10">
    <location>
        <begin position="367"/>
        <end position="389"/>
    </location>
</feature>
<evidence type="ECO:0000256" key="1">
    <source>
        <dbReference type="ARBA" id="ARBA00004651"/>
    </source>
</evidence>
<keyword evidence="8 10" id="KW-0472">Membrane</keyword>
<keyword evidence="3" id="KW-1003">Cell membrane</keyword>
<keyword evidence="5 10" id="KW-1133">Transmembrane helix</keyword>
<evidence type="ECO:0000256" key="7">
    <source>
        <dbReference type="ARBA" id="ARBA00023065"/>
    </source>
</evidence>
<name>A0A1W6A0R7_9BACI</name>
<feature type="domain" description="Cation/H+ exchanger transmembrane" evidence="11">
    <location>
        <begin position="15"/>
        <end position="389"/>
    </location>
</feature>
<dbReference type="InterPro" id="IPR018422">
    <property type="entry name" value="Cation/H_exchanger_CPA1"/>
</dbReference>
<reference evidence="12 13" key="1">
    <citation type="submission" date="2017-04" db="EMBL/GenBank/DDBJ databases">
        <title>The whole genome sequencing and assembly of Halobacillus mangrovi strain.</title>
        <authorList>
            <person name="Lee S.-J."/>
            <person name="Park M.-K."/>
            <person name="Kim J.-Y."/>
            <person name="Lee Y.-J."/>
            <person name="Yi H."/>
            <person name="Bahn Y.-S."/>
            <person name="Kim J.F."/>
            <person name="Lee D.-W."/>
        </authorList>
    </citation>
    <scope>NUCLEOTIDE SEQUENCE [LARGE SCALE GENOMIC DNA]</scope>
    <source>
        <strain evidence="12 13">KTB 131</strain>
    </source>
</reference>
<dbReference type="PANTHER" id="PTHR10110">
    <property type="entry name" value="SODIUM/HYDROGEN EXCHANGER"/>
    <property type="match status" value="1"/>
</dbReference>